<protein>
    <recommendedName>
        <fullName evidence="3">YkgJ family cysteine cluster protein</fullName>
    </recommendedName>
</protein>
<dbReference type="EMBL" id="CP011339">
    <property type="protein sequence ID" value="AKV66598.1"/>
    <property type="molecule type" value="Genomic_DNA"/>
</dbReference>
<evidence type="ECO:0000313" key="2">
    <source>
        <dbReference type="Proteomes" id="UP000068167"/>
    </source>
</evidence>
<dbReference type="Pfam" id="PF03692">
    <property type="entry name" value="CxxCxxCC"/>
    <property type="match status" value="1"/>
</dbReference>
<reference evidence="1 2" key="1">
    <citation type="journal article" date="2016" name="Stand. Genomic Sci.">
        <title>Complete genome sequence and genomic characterization of Microcystis panniformis FACHB 1757 by third-generation sequencing.</title>
        <authorList>
            <person name="Zhang J.Y."/>
            <person name="Guan R."/>
            <person name="Zhang H.J."/>
            <person name="Li H."/>
            <person name="Xiao P."/>
            <person name="Yu G.L."/>
            <person name="Du L."/>
            <person name="Cao D.M."/>
            <person name="Zhu B.C."/>
            <person name="Li R.H."/>
            <person name="Lu Z.H."/>
        </authorList>
    </citation>
    <scope>NUCLEOTIDE SEQUENCE [LARGE SCALE GENOMIC DNA]</scope>
    <source>
        <strain evidence="1 2">FACHB-1757</strain>
    </source>
</reference>
<accession>A0A0K1RXT6</accession>
<name>A0A0K1RXT6_9CHRO</name>
<dbReference type="InterPro" id="IPR005358">
    <property type="entry name" value="Puta_zinc/iron-chelating_dom"/>
</dbReference>
<dbReference type="AlphaFoldDB" id="A0A0K1RXT6"/>
<dbReference type="Proteomes" id="UP000068167">
    <property type="component" value="Chromosome"/>
</dbReference>
<proteinExistence type="predicted"/>
<keyword evidence="2" id="KW-1185">Reference proteome</keyword>
<gene>
    <name evidence="1" type="ORF">VL20_1429</name>
</gene>
<organism evidence="1 2">
    <name type="scientific">Microcystis panniformis FACHB-1757</name>
    <dbReference type="NCBI Taxonomy" id="1638788"/>
    <lineage>
        <taxon>Bacteria</taxon>
        <taxon>Bacillati</taxon>
        <taxon>Cyanobacteriota</taxon>
        <taxon>Cyanophyceae</taxon>
        <taxon>Oscillatoriophycideae</taxon>
        <taxon>Chroococcales</taxon>
        <taxon>Microcystaceae</taxon>
        <taxon>Microcystis</taxon>
    </lineage>
</organism>
<evidence type="ECO:0008006" key="3">
    <source>
        <dbReference type="Google" id="ProtNLM"/>
    </source>
</evidence>
<dbReference type="KEGG" id="mpk:VL20_1429"/>
<dbReference type="PATRIC" id="fig|1638788.3.peg.1433"/>
<sequence length="228" mass="25889">MPIVLPSIMDQESQTGINPAMPDDLARHHEVAKGLTYLHARTNATAGRTLEAASFVYALIELLTEKGLLDLDEIDTRKKQVAQRLLKRFLQQDPGVSLQEPEQDKYTFSQPVAIDCENRVHLCQAACCKMVFPLSRQDIEEGVIRWELSQPYVIAKGADGYCHHFDRQGLGCTVHSQRPIPCRAYDCRNDRRIWLDFENKIVNPKLNEPNWPHNLSAAEMELPGGEIQ</sequence>
<evidence type="ECO:0000313" key="1">
    <source>
        <dbReference type="EMBL" id="AKV66598.1"/>
    </source>
</evidence>